<comment type="caution">
    <text evidence="6">The sequence shown here is derived from an EMBL/GenBank/DDBJ whole genome shotgun (WGS) entry which is preliminary data.</text>
</comment>
<dbReference type="Pfam" id="PF05719">
    <property type="entry name" value="GPP34"/>
    <property type="match status" value="1"/>
</dbReference>
<evidence type="ECO:0000256" key="3">
    <source>
        <dbReference type="ARBA" id="ARBA00023034"/>
    </source>
</evidence>
<dbReference type="AlphaFoldDB" id="A0A9P6H1M4"/>
<gene>
    <name evidence="6" type="ORF">NGRA_0636</name>
</gene>
<dbReference type="InterPro" id="IPR038261">
    <property type="entry name" value="GPP34-like_sf"/>
</dbReference>
<comment type="subcellular location">
    <subcellularLocation>
        <location evidence="1">Golgi apparatus membrane</location>
        <topology evidence="1">Peripheral membrane protein</topology>
        <orientation evidence="1">Cytoplasmic side</orientation>
    </subcellularLocation>
</comment>
<accession>A0A9P6H1M4</accession>
<dbReference type="OrthoDB" id="2189106at2759"/>
<evidence type="ECO:0000256" key="4">
    <source>
        <dbReference type="ARBA" id="ARBA00023121"/>
    </source>
</evidence>
<evidence type="ECO:0000256" key="1">
    <source>
        <dbReference type="ARBA" id="ARBA00004255"/>
    </source>
</evidence>
<evidence type="ECO:0000256" key="5">
    <source>
        <dbReference type="ARBA" id="ARBA00023136"/>
    </source>
</evidence>
<keyword evidence="5" id="KW-0472">Membrane</keyword>
<dbReference type="Gene3D" id="1.10.3630.10">
    <property type="entry name" value="yeast vps74-n-term truncation variant domain like"/>
    <property type="match status" value="1"/>
</dbReference>
<keyword evidence="4" id="KW-0446">Lipid-binding</keyword>
<protein>
    <submittedName>
        <fullName evidence="6">Uncharacterized protein</fullName>
    </submittedName>
</protein>
<keyword evidence="3" id="KW-0333">Golgi apparatus</keyword>
<dbReference type="GO" id="GO:0070273">
    <property type="term" value="F:phosphatidylinositol-4-phosphate binding"/>
    <property type="evidence" value="ECO:0007669"/>
    <property type="project" value="InterPro"/>
</dbReference>
<comment type="similarity">
    <text evidence="2">Belongs to the GOLPH3/VPS74 family.</text>
</comment>
<dbReference type="InterPro" id="IPR008628">
    <property type="entry name" value="GPP34-like"/>
</dbReference>
<sequence length="228" mass="26503">MESPRTRRRAVFESKVYTLSLCEELVVLLNSRSEFKYSCNRVSLCLRACVLAELDINGCIYLSNGLVASNTAQIDNKLLNMVHQRIYRTNYTPVELLLALNGEMKGCDIFIKKLRKHVYTTLEEKKIIKCEKSRVVFNKIKITNFSTFNELIDNLVGYLVSDSGYVDVRYDFLVVCLYYCKGVEKILVNLTENKAKLVDRRIERTIDRYKNKDNTIIEIIARYLINLV</sequence>
<organism evidence="6 7">
    <name type="scientific">Nosema granulosis</name>
    <dbReference type="NCBI Taxonomy" id="83296"/>
    <lineage>
        <taxon>Eukaryota</taxon>
        <taxon>Fungi</taxon>
        <taxon>Fungi incertae sedis</taxon>
        <taxon>Microsporidia</taxon>
        <taxon>Nosematidae</taxon>
        <taxon>Nosema</taxon>
    </lineage>
</organism>
<reference evidence="6 7" key="1">
    <citation type="journal article" date="2020" name="Genome Biol. Evol.">
        <title>Comparative genomics of strictly vertically transmitted, feminizing microsporidia endosymbionts of amphipod crustaceans.</title>
        <authorList>
            <person name="Cormier A."/>
            <person name="Chebbi M.A."/>
            <person name="Giraud I."/>
            <person name="Wattier R."/>
            <person name="Teixeira M."/>
            <person name="Gilbert C."/>
            <person name="Rigaud T."/>
            <person name="Cordaux R."/>
        </authorList>
    </citation>
    <scope>NUCLEOTIDE SEQUENCE [LARGE SCALE GENOMIC DNA]</scope>
    <source>
        <strain evidence="6 7">Ou3-Ou53</strain>
    </source>
</reference>
<proteinExistence type="inferred from homology"/>
<name>A0A9P6H1M4_9MICR</name>
<dbReference type="Proteomes" id="UP000740883">
    <property type="component" value="Unassembled WGS sequence"/>
</dbReference>
<keyword evidence="7" id="KW-1185">Reference proteome</keyword>
<evidence type="ECO:0000256" key="2">
    <source>
        <dbReference type="ARBA" id="ARBA00007284"/>
    </source>
</evidence>
<evidence type="ECO:0000313" key="6">
    <source>
        <dbReference type="EMBL" id="KAF9764357.1"/>
    </source>
</evidence>
<evidence type="ECO:0000313" key="7">
    <source>
        <dbReference type="Proteomes" id="UP000740883"/>
    </source>
</evidence>
<dbReference type="EMBL" id="SBJO01000026">
    <property type="protein sequence ID" value="KAF9764357.1"/>
    <property type="molecule type" value="Genomic_DNA"/>
</dbReference>
<dbReference type="GO" id="GO:0000139">
    <property type="term" value="C:Golgi membrane"/>
    <property type="evidence" value="ECO:0007669"/>
    <property type="project" value="UniProtKB-SubCell"/>
</dbReference>